<accession>A0A232EV88</accession>
<organism evidence="2 3">
    <name type="scientific">Trichomalopsis sarcophagae</name>
    <dbReference type="NCBI Taxonomy" id="543379"/>
    <lineage>
        <taxon>Eukaryota</taxon>
        <taxon>Metazoa</taxon>
        <taxon>Ecdysozoa</taxon>
        <taxon>Arthropoda</taxon>
        <taxon>Hexapoda</taxon>
        <taxon>Insecta</taxon>
        <taxon>Pterygota</taxon>
        <taxon>Neoptera</taxon>
        <taxon>Endopterygota</taxon>
        <taxon>Hymenoptera</taxon>
        <taxon>Apocrita</taxon>
        <taxon>Proctotrupomorpha</taxon>
        <taxon>Chalcidoidea</taxon>
        <taxon>Pteromalidae</taxon>
        <taxon>Pteromalinae</taxon>
        <taxon>Trichomalopsis</taxon>
    </lineage>
</organism>
<feature type="non-terminal residue" evidence="2">
    <location>
        <position position="1"/>
    </location>
</feature>
<dbReference type="OrthoDB" id="8187668at2759"/>
<reference evidence="2 3" key="1">
    <citation type="journal article" date="2017" name="Curr. Biol.">
        <title>The Evolution of Venom by Co-option of Single-Copy Genes.</title>
        <authorList>
            <person name="Martinson E.O."/>
            <person name="Mrinalini"/>
            <person name="Kelkar Y.D."/>
            <person name="Chang C.H."/>
            <person name="Werren J.H."/>
        </authorList>
    </citation>
    <scope>NUCLEOTIDE SEQUENCE [LARGE SCALE GENOMIC DNA]</scope>
    <source>
        <strain evidence="2 3">Alberta</strain>
        <tissue evidence="2">Whole body</tissue>
    </source>
</reference>
<sequence length="486" mass="56423">DVSDTTECIDSNMNYIKNHDKLAAAAESSGKVLVKRITQSWQEDLWLRKKWNFTEDSKELYMKEICFMIGDDQIELLHPVMEEEPKCKVTFGQGNLQTLSLVLKFKLNNMKVTGTMRSYSSSKPCKSFPYELFLKDVEFEIVAGLIIRGDSFCIENYSNNYLNFNLSLSYKTKDESKEIFPLDKIQDSDLRKSIEKYILDKLTKDIVLAVEDRVGEECVDTSVSSMLDNEYSYRNKLRLHKKKMTSAFQKLVVEIVGMLNHQLEDKKLNEITLPNLYGKLLEKDNQRGTFTASDGYLKNLASLQQLGDITVHQDGEDIIIFVFLYFSYLDIVYKNLSINRKDLENTKSFETPENSNSSYMKIKIRKVNDERINLTLLDYKVDDLGYIEVIWDAPENDTFKKYIEPELAMWLNYALEYQVTPIIEEKIKNCLAEVLKNEKLSQLVLHPQDTDDGNDSDPLNEVEEDDEEMDDGQEVQSKEEKDDDEI</sequence>
<evidence type="ECO:0000313" key="2">
    <source>
        <dbReference type="EMBL" id="OXU22228.1"/>
    </source>
</evidence>
<dbReference type="EMBL" id="NNAY01002054">
    <property type="protein sequence ID" value="OXU22228.1"/>
    <property type="molecule type" value="Genomic_DNA"/>
</dbReference>
<protein>
    <submittedName>
        <fullName evidence="2">Uncharacterized protein</fullName>
    </submittedName>
</protein>
<dbReference type="AlphaFoldDB" id="A0A232EV88"/>
<feature type="region of interest" description="Disordered" evidence="1">
    <location>
        <begin position="445"/>
        <end position="486"/>
    </location>
</feature>
<keyword evidence="3" id="KW-1185">Reference proteome</keyword>
<proteinExistence type="predicted"/>
<evidence type="ECO:0000313" key="3">
    <source>
        <dbReference type="Proteomes" id="UP000215335"/>
    </source>
</evidence>
<dbReference type="Proteomes" id="UP000215335">
    <property type="component" value="Unassembled WGS sequence"/>
</dbReference>
<comment type="caution">
    <text evidence="2">The sequence shown here is derived from an EMBL/GenBank/DDBJ whole genome shotgun (WGS) entry which is preliminary data.</text>
</comment>
<gene>
    <name evidence="2" type="ORF">TSAR_007105</name>
</gene>
<feature type="compositionally biased region" description="Acidic residues" evidence="1">
    <location>
        <begin position="450"/>
        <end position="473"/>
    </location>
</feature>
<name>A0A232EV88_9HYME</name>
<evidence type="ECO:0000256" key="1">
    <source>
        <dbReference type="SAM" id="MobiDB-lite"/>
    </source>
</evidence>